<name>A0A0R2HG67_9LACO</name>
<dbReference type="RefSeq" id="WP_046871200.1">
    <property type="nucleotide sequence ID" value="NZ_BAAAXI010000170.1"/>
</dbReference>
<gene>
    <name evidence="2" type="ORF">ADU70_0506</name>
    <name evidence="3" type="ORF">ADU72_2222</name>
</gene>
<dbReference type="Proteomes" id="UP000076244">
    <property type="component" value="Chromosome"/>
</dbReference>
<dbReference type="Pfam" id="PF05175">
    <property type="entry name" value="MTS"/>
    <property type="match status" value="1"/>
</dbReference>
<protein>
    <submittedName>
        <fullName evidence="2">tRNA (Adenine37-N(6))-methyltransferase TrmN6</fullName>
        <ecNumber evidence="2">2.1.1.223</ecNumber>
    </submittedName>
</protein>
<dbReference type="CDD" id="cd02440">
    <property type="entry name" value="AdoMet_MTases"/>
    <property type="match status" value="1"/>
</dbReference>
<evidence type="ECO:0000313" key="5">
    <source>
        <dbReference type="Proteomes" id="UP000076405"/>
    </source>
</evidence>
<dbReference type="GO" id="GO:0008757">
    <property type="term" value="F:S-adenosylmethionine-dependent methyltransferase activity"/>
    <property type="evidence" value="ECO:0007669"/>
    <property type="project" value="UniProtKB-ARBA"/>
</dbReference>
<keyword evidence="2" id="KW-0489">Methyltransferase</keyword>
<dbReference type="PANTHER" id="PTHR47739">
    <property type="entry name" value="TRNA1(VAL) (ADENINE(37)-N6)-METHYLTRANSFERASE"/>
    <property type="match status" value="1"/>
</dbReference>
<dbReference type="OrthoDB" id="9777257at2"/>
<dbReference type="AlphaFoldDB" id="A0A0R2HG67"/>
<evidence type="ECO:0000313" key="2">
    <source>
        <dbReference type="EMBL" id="AMV62006.1"/>
    </source>
</evidence>
<sequence>MTESVNLNGNERIDQLYSQDIKIIQSSEVFSFSLDAVLLANFAKLKASPKVKIMDLCAGNGAVGLFASQKTKGQIFQIELQAKLADMGKRSIELNGLQNQVHMVNMDLADTFRKFEKDTFDFVLCNPPYFKNQIASKKNPNPYLAVARHEIKTNLDQVLETSAGLLKMNGKLYLVHRPDRFSEIMASLARHRLAPKKIRLVYPRQHSEANMVLIEAIKDGRKGGMRFVEPLYTYEGKEYSTEVKGLLYGRKKS</sequence>
<dbReference type="GO" id="GO:0032259">
    <property type="term" value="P:methylation"/>
    <property type="evidence" value="ECO:0007669"/>
    <property type="project" value="UniProtKB-KW"/>
</dbReference>
<accession>A0A0R2HG67</accession>
<dbReference type="EMBL" id="CP012288">
    <property type="protein sequence ID" value="AMV68143.1"/>
    <property type="molecule type" value="Genomic_DNA"/>
</dbReference>
<dbReference type="GO" id="GO:0008170">
    <property type="term" value="F:N-methyltransferase activity"/>
    <property type="evidence" value="ECO:0007669"/>
    <property type="project" value="UniProtKB-ARBA"/>
</dbReference>
<reference evidence="4 5" key="1">
    <citation type="journal article" date="2016" name="PLoS ONE">
        <title>The Identification of Novel Diagnostic Marker Genes for the Detection of Beer Spoiling Pediococcus damnosus Strains Using the BlAst Diagnostic Gene findEr.</title>
        <authorList>
            <person name="Behr J."/>
            <person name="Geissler A.J."/>
            <person name="Schmid J."/>
            <person name="Zehe A."/>
            <person name="Vogel R.F."/>
        </authorList>
    </citation>
    <scope>NUCLEOTIDE SEQUENCE [LARGE SCALE GENOMIC DNA]</scope>
    <source>
        <strain evidence="2 5">TMW 2.1533</strain>
        <strain evidence="3 4">TMW 2.1535</strain>
    </source>
</reference>
<dbReference type="Proteomes" id="UP000076405">
    <property type="component" value="Chromosome"/>
</dbReference>
<dbReference type="Gene3D" id="3.40.50.150">
    <property type="entry name" value="Vaccinia Virus protein VP39"/>
    <property type="match status" value="1"/>
</dbReference>
<organism evidence="2 5">
    <name type="scientific">Pediococcus damnosus</name>
    <dbReference type="NCBI Taxonomy" id="51663"/>
    <lineage>
        <taxon>Bacteria</taxon>
        <taxon>Bacillati</taxon>
        <taxon>Bacillota</taxon>
        <taxon>Bacilli</taxon>
        <taxon>Lactobacillales</taxon>
        <taxon>Lactobacillaceae</taxon>
        <taxon>Pediococcus</taxon>
    </lineage>
</organism>
<proteinExistence type="predicted"/>
<dbReference type="InterPro" id="IPR050210">
    <property type="entry name" value="tRNA_Adenine-N(6)_MTase"/>
</dbReference>
<dbReference type="InterPro" id="IPR002052">
    <property type="entry name" value="DNA_methylase_N6_adenine_CS"/>
</dbReference>
<feature type="domain" description="Methyltransferase small" evidence="1">
    <location>
        <begin position="23"/>
        <end position="139"/>
    </location>
</feature>
<dbReference type="PROSITE" id="PS00092">
    <property type="entry name" value="N6_MTASE"/>
    <property type="match status" value="1"/>
</dbReference>
<dbReference type="GO" id="GO:0003676">
    <property type="term" value="F:nucleic acid binding"/>
    <property type="evidence" value="ECO:0007669"/>
    <property type="project" value="InterPro"/>
</dbReference>
<dbReference type="PANTHER" id="PTHR47739:SF1">
    <property type="entry name" value="TRNA1(VAL) (ADENINE(37)-N6)-METHYLTRANSFERASE"/>
    <property type="match status" value="1"/>
</dbReference>
<keyword evidence="4" id="KW-1185">Reference proteome</keyword>
<dbReference type="SUPFAM" id="SSF53335">
    <property type="entry name" value="S-adenosyl-L-methionine-dependent methyltransferases"/>
    <property type="match status" value="1"/>
</dbReference>
<dbReference type="InterPro" id="IPR029063">
    <property type="entry name" value="SAM-dependent_MTases_sf"/>
</dbReference>
<dbReference type="EMBL" id="CP012275">
    <property type="protein sequence ID" value="AMV62006.1"/>
    <property type="molecule type" value="Genomic_DNA"/>
</dbReference>
<evidence type="ECO:0000259" key="1">
    <source>
        <dbReference type="Pfam" id="PF05175"/>
    </source>
</evidence>
<dbReference type="InterPro" id="IPR007848">
    <property type="entry name" value="Small_mtfrase_dom"/>
</dbReference>
<evidence type="ECO:0000313" key="4">
    <source>
        <dbReference type="Proteomes" id="UP000076244"/>
    </source>
</evidence>
<dbReference type="GeneID" id="57277380"/>
<keyword evidence="2" id="KW-0808">Transferase</keyword>
<dbReference type="EC" id="2.1.1.223" evidence="2"/>
<evidence type="ECO:0000313" key="3">
    <source>
        <dbReference type="EMBL" id="AMV68143.1"/>
    </source>
</evidence>
<dbReference type="KEGG" id="pdm:ADU72_2222"/>